<keyword evidence="6" id="KW-1185">Reference proteome</keyword>
<evidence type="ECO:0000313" key="3">
    <source>
        <dbReference type="EMBL" id="GET21972.1"/>
    </source>
</evidence>
<dbReference type="AlphaFoldDB" id="A0A2P8CDT9"/>
<dbReference type="OrthoDB" id="1119084at2"/>
<protein>
    <submittedName>
        <fullName evidence="4">Ketosteroid isomerase-like protein</fullName>
    </submittedName>
</protein>
<reference evidence="4 5" key="1">
    <citation type="submission" date="2018-03" db="EMBL/GenBank/DDBJ databases">
        <title>Genomic Encyclopedia of Archaeal and Bacterial Type Strains, Phase II (KMG-II): from individual species to whole genera.</title>
        <authorList>
            <person name="Goeker M."/>
        </authorList>
    </citation>
    <scope>NUCLEOTIDE SEQUENCE [LARGE SCALE GENOMIC DNA]</scope>
    <source>
        <strain evidence="4 5">DSM 27267</strain>
    </source>
</reference>
<dbReference type="EMBL" id="BLAU01000001">
    <property type="protein sequence ID" value="GET21972.1"/>
    <property type="molecule type" value="Genomic_DNA"/>
</dbReference>
<evidence type="ECO:0000259" key="2">
    <source>
        <dbReference type="Pfam" id="PF14534"/>
    </source>
</evidence>
<reference evidence="3 6" key="2">
    <citation type="submission" date="2019-10" db="EMBL/GenBank/DDBJ databases">
        <title>Prolixibacter strains distinguished by the presence of nitrate reductase genes were adept at nitrate-dependent anaerobic corrosion of metallic iron and carbon steel.</title>
        <authorList>
            <person name="Iino T."/>
            <person name="Shono N."/>
            <person name="Ito K."/>
            <person name="Nakamura R."/>
            <person name="Sueoka K."/>
            <person name="Harayama S."/>
            <person name="Ohkuma M."/>
        </authorList>
    </citation>
    <scope>NUCLEOTIDE SEQUENCE [LARGE SCALE GENOMIC DNA]</scope>
    <source>
        <strain evidence="3 6">MIC1-1</strain>
    </source>
</reference>
<organism evidence="4 5">
    <name type="scientific">Prolixibacter denitrificans</name>
    <dbReference type="NCBI Taxonomy" id="1541063"/>
    <lineage>
        <taxon>Bacteria</taxon>
        <taxon>Pseudomonadati</taxon>
        <taxon>Bacteroidota</taxon>
        <taxon>Bacteroidia</taxon>
        <taxon>Marinilabiliales</taxon>
        <taxon>Prolixibacteraceae</taxon>
        <taxon>Prolixibacter</taxon>
    </lineage>
</organism>
<evidence type="ECO:0000313" key="5">
    <source>
        <dbReference type="Proteomes" id="UP000240621"/>
    </source>
</evidence>
<comment type="caution">
    <text evidence="4">The sequence shown here is derived from an EMBL/GenBank/DDBJ whole genome shotgun (WGS) entry which is preliminary data.</text>
</comment>
<dbReference type="InterPro" id="IPR027843">
    <property type="entry name" value="DUF4440"/>
</dbReference>
<dbReference type="PROSITE" id="PS51257">
    <property type="entry name" value="PROKAR_LIPOPROTEIN"/>
    <property type="match status" value="1"/>
</dbReference>
<dbReference type="EMBL" id="PYGC01000004">
    <property type="protein sequence ID" value="PSK83145.1"/>
    <property type="molecule type" value="Genomic_DNA"/>
</dbReference>
<dbReference type="RefSeq" id="WP_106541948.1">
    <property type="nucleotide sequence ID" value="NZ_BLAU01000001.1"/>
</dbReference>
<evidence type="ECO:0000313" key="4">
    <source>
        <dbReference type="EMBL" id="PSK83145.1"/>
    </source>
</evidence>
<sequence>MKKLFALLLMPIFLLTSCQPEEEKQVEQWKTEIKQTEQSFAEMVQRQGISKAFLTYADDDAVILRNSQLIKGKQAIQDFYSQQPTPSKKVSLTWKPDFVEVSSSGDLGYTYGSYQYTVTDSLGNAKTSEGIFHTVWKRQSDGSWRFVWD</sequence>
<dbReference type="Pfam" id="PF14534">
    <property type="entry name" value="DUF4440"/>
    <property type="match status" value="1"/>
</dbReference>
<evidence type="ECO:0000313" key="6">
    <source>
        <dbReference type="Proteomes" id="UP000396862"/>
    </source>
</evidence>
<proteinExistence type="predicted"/>
<name>A0A2P8CDT9_9BACT</name>
<evidence type="ECO:0000256" key="1">
    <source>
        <dbReference type="SAM" id="Coils"/>
    </source>
</evidence>
<dbReference type="SUPFAM" id="SSF54427">
    <property type="entry name" value="NTF2-like"/>
    <property type="match status" value="1"/>
</dbReference>
<accession>A0A2P8CDT9</accession>
<feature type="domain" description="DUF4440" evidence="2">
    <location>
        <begin position="33"/>
        <end position="145"/>
    </location>
</feature>
<keyword evidence="1" id="KW-0175">Coiled coil</keyword>
<keyword evidence="4" id="KW-0413">Isomerase</keyword>
<dbReference type="Proteomes" id="UP000396862">
    <property type="component" value="Unassembled WGS sequence"/>
</dbReference>
<feature type="coiled-coil region" evidence="1">
    <location>
        <begin position="19"/>
        <end position="46"/>
    </location>
</feature>
<dbReference type="Gene3D" id="3.10.450.50">
    <property type="match status" value="1"/>
</dbReference>
<dbReference type="InterPro" id="IPR032710">
    <property type="entry name" value="NTF2-like_dom_sf"/>
</dbReference>
<dbReference type="Proteomes" id="UP000240621">
    <property type="component" value="Unassembled WGS sequence"/>
</dbReference>
<gene>
    <name evidence="4" type="ORF">CLV93_10475</name>
    <name evidence="3" type="ORF">JCM18694_22180</name>
</gene>
<dbReference type="GO" id="GO:0016853">
    <property type="term" value="F:isomerase activity"/>
    <property type="evidence" value="ECO:0007669"/>
    <property type="project" value="UniProtKB-KW"/>
</dbReference>